<evidence type="ECO:0000256" key="1">
    <source>
        <dbReference type="SAM" id="Phobius"/>
    </source>
</evidence>
<comment type="caution">
    <text evidence="2">The sequence shown here is derived from an EMBL/GenBank/DDBJ whole genome shotgun (WGS) entry which is preliminary data.</text>
</comment>
<accession>A0ABQ5MP65</accession>
<protein>
    <submittedName>
        <fullName evidence="2">Uncharacterized protein</fullName>
    </submittedName>
</protein>
<keyword evidence="3" id="KW-1185">Reference proteome</keyword>
<dbReference type="RefSeq" id="WP_281766536.1">
    <property type="nucleotide sequence ID" value="NZ_BRVO01000005.1"/>
</dbReference>
<dbReference type="EMBL" id="BRVO01000005">
    <property type="protein sequence ID" value="GLB50900.1"/>
    <property type="molecule type" value="Genomic_DNA"/>
</dbReference>
<feature type="transmembrane region" description="Helical" evidence="1">
    <location>
        <begin position="79"/>
        <end position="97"/>
    </location>
</feature>
<feature type="transmembrane region" description="Helical" evidence="1">
    <location>
        <begin position="135"/>
        <end position="153"/>
    </location>
</feature>
<keyword evidence="1" id="KW-0472">Membrane</keyword>
<sequence length="156" mass="17617">MKLKLLNTAFIVTLSISIVIFIYLVFIGYDEIRSFKDVIKIIGAILFPIPILFFTRFFVISNFIPEHTEAYKMANKKPASIRLVTGLLITLLLLHLLEWSTGKPLESLLIVAHLINSTTISLYVFNYLLYNNLKANGVLSGILLALALHVFFLSSN</sequence>
<gene>
    <name evidence="2" type="ORF">Y10_32680</name>
</gene>
<evidence type="ECO:0000313" key="3">
    <source>
        <dbReference type="Proteomes" id="UP001143543"/>
    </source>
</evidence>
<reference evidence="2" key="1">
    <citation type="submission" date="2022-07" db="EMBL/GenBank/DDBJ databases">
        <title>Taxonomy of Novel Oxalotrophic and Methylotrophic Bacteria.</title>
        <authorList>
            <person name="Sahin N."/>
            <person name="Tani A."/>
        </authorList>
    </citation>
    <scope>NUCLEOTIDE SEQUENCE</scope>
    <source>
        <strain evidence="2">Y10</strain>
    </source>
</reference>
<keyword evidence="1" id="KW-1133">Transmembrane helix</keyword>
<feature type="transmembrane region" description="Helical" evidence="1">
    <location>
        <begin position="109"/>
        <end position="129"/>
    </location>
</feature>
<evidence type="ECO:0000313" key="2">
    <source>
        <dbReference type="EMBL" id="GLB50900.1"/>
    </source>
</evidence>
<dbReference type="Proteomes" id="UP001143543">
    <property type="component" value="Unassembled WGS sequence"/>
</dbReference>
<feature type="transmembrane region" description="Helical" evidence="1">
    <location>
        <begin position="38"/>
        <end position="59"/>
    </location>
</feature>
<keyword evidence="1" id="KW-0812">Transmembrane</keyword>
<organism evidence="2 3">
    <name type="scientific">Neptunitalea lumnitzerae</name>
    <dbReference type="NCBI Taxonomy" id="2965509"/>
    <lineage>
        <taxon>Bacteria</taxon>
        <taxon>Pseudomonadati</taxon>
        <taxon>Bacteroidota</taxon>
        <taxon>Flavobacteriia</taxon>
        <taxon>Flavobacteriales</taxon>
        <taxon>Flavobacteriaceae</taxon>
        <taxon>Neptunitalea</taxon>
    </lineage>
</organism>
<proteinExistence type="predicted"/>
<feature type="transmembrane region" description="Helical" evidence="1">
    <location>
        <begin position="6"/>
        <end position="26"/>
    </location>
</feature>
<name>A0ABQ5MP65_9FLAO</name>